<accession>A0A9X2KUP8</accession>
<proteinExistence type="predicted"/>
<gene>
    <name evidence="1" type="ORF">M6D89_14775</name>
</gene>
<reference evidence="1" key="1">
    <citation type="submission" date="2022-05" db="EMBL/GenBank/DDBJ databases">
        <authorList>
            <person name="Sun H.-N."/>
        </authorList>
    </citation>
    <scope>NUCLEOTIDE SEQUENCE</scope>
    <source>
        <strain evidence="1">HB14</strain>
    </source>
</reference>
<keyword evidence="2" id="KW-1185">Reference proteome</keyword>
<sequence>MKSFPLLFLILLSGCVATPKTVHVYDPECDIHVRKATLEANQSTLIKNCTNETCVGELVGASVIGTGSVIISGSIVVVSNVVYWIEREQNCRAVD</sequence>
<dbReference type="EMBL" id="JAMFTH010000005">
    <property type="protein sequence ID" value="MCP8900569.1"/>
    <property type="molecule type" value="Genomic_DNA"/>
</dbReference>
<protein>
    <submittedName>
        <fullName evidence="1">Uncharacterized protein</fullName>
    </submittedName>
</protein>
<reference evidence="1" key="2">
    <citation type="submission" date="2023-01" db="EMBL/GenBank/DDBJ databases">
        <title>Gilvimarinus xylanilyticus HB14 isolated from Caulerpa lentillifera aquaculture base in Hainan, China.</title>
        <authorList>
            <person name="Zhang Y.-J."/>
        </authorList>
    </citation>
    <scope>NUCLEOTIDE SEQUENCE</scope>
    <source>
        <strain evidence="1">HB14</strain>
    </source>
</reference>
<evidence type="ECO:0000313" key="2">
    <source>
        <dbReference type="Proteomes" id="UP001139319"/>
    </source>
</evidence>
<dbReference type="RefSeq" id="WP_253968856.1">
    <property type="nucleotide sequence ID" value="NZ_JAMFTH010000005.1"/>
</dbReference>
<name>A0A9X2KUP8_9GAMM</name>
<evidence type="ECO:0000313" key="1">
    <source>
        <dbReference type="EMBL" id="MCP8900569.1"/>
    </source>
</evidence>
<dbReference type="AlphaFoldDB" id="A0A9X2KUP8"/>
<dbReference type="PROSITE" id="PS51257">
    <property type="entry name" value="PROKAR_LIPOPROTEIN"/>
    <property type="match status" value="1"/>
</dbReference>
<organism evidence="1 2">
    <name type="scientific">Gilvimarinus xylanilyticus</name>
    <dbReference type="NCBI Taxonomy" id="2944139"/>
    <lineage>
        <taxon>Bacteria</taxon>
        <taxon>Pseudomonadati</taxon>
        <taxon>Pseudomonadota</taxon>
        <taxon>Gammaproteobacteria</taxon>
        <taxon>Cellvibrionales</taxon>
        <taxon>Cellvibrionaceae</taxon>
        <taxon>Gilvimarinus</taxon>
    </lineage>
</organism>
<comment type="caution">
    <text evidence="1">The sequence shown here is derived from an EMBL/GenBank/DDBJ whole genome shotgun (WGS) entry which is preliminary data.</text>
</comment>
<dbReference type="Proteomes" id="UP001139319">
    <property type="component" value="Unassembled WGS sequence"/>
</dbReference>